<dbReference type="AlphaFoldDB" id="A0A6N3GIW2"/>
<reference evidence="1" key="1">
    <citation type="submission" date="2019-11" db="EMBL/GenBank/DDBJ databases">
        <authorList>
            <person name="Feng L."/>
        </authorList>
    </citation>
    <scope>NUCLEOTIDE SEQUENCE</scope>
    <source>
        <strain evidence="1">RintestinalisLFYP67</strain>
    </source>
</reference>
<name>A0A6N3GIW2_9FIRM</name>
<sequence>MINNLNENLLNRNYSLTWFEEKYIDLLEMSPREDSFQDLIVYPLIDSILANKIMNEYDIVDSKNFRQFNTIEHDRRKYSVLTKAVPDMLIAKDFFYKNRNPKIQELLQVRLTFEIKEPNSNEMLNGSLKGDCGKYYKNSLYLEIVPSLWKNGRSILTNLRRWHFFDIAGMKDKKYDELRNEIKEYILIQELCGFDNIDECYNKNAGKKGNPSYVPTAEALNNHRDQLYNAIIKNREMHEMIHNALDSDVSINAFRNIQKDADNYYFESIREFLCESESCDPIDLVRNEGKMVVDRVGNLDDNNSKVITDISDLDVNVADWNMLISYIDKFI</sequence>
<gene>
    <name evidence="1" type="ORF">RILFYP67_02700</name>
</gene>
<protein>
    <submittedName>
        <fullName evidence="1">Uncharacterized protein</fullName>
    </submittedName>
</protein>
<proteinExistence type="predicted"/>
<dbReference type="EMBL" id="CACRUM010000083">
    <property type="protein sequence ID" value="VYU63559.1"/>
    <property type="molecule type" value="Genomic_DNA"/>
</dbReference>
<organism evidence="1">
    <name type="scientific">Roseburia intestinalis</name>
    <dbReference type="NCBI Taxonomy" id="166486"/>
    <lineage>
        <taxon>Bacteria</taxon>
        <taxon>Bacillati</taxon>
        <taxon>Bacillota</taxon>
        <taxon>Clostridia</taxon>
        <taxon>Lachnospirales</taxon>
        <taxon>Lachnospiraceae</taxon>
        <taxon>Roseburia</taxon>
    </lineage>
</organism>
<accession>A0A6N3GIW2</accession>
<evidence type="ECO:0000313" key="1">
    <source>
        <dbReference type="EMBL" id="VYU63559.1"/>
    </source>
</evidence>